<protein>
    <submittedName>
        <fullName evidence="2">DUF1479-domain-containing protein</fullName>
    </submittedName>
</protein>
<evidence type="ECO:0000313" key="3">
    <source>
        <dbReference type="Proteomes" id="UP000245884"/>
    </source>
</evidence>
<dbReference type="EMBL" id="KZ819673">
    <property type="protein sequence ID" value="PWN26011.1"/>
    <property type="molecule type" value="Genomic_DNA"/>
</dbReference>
<dbReference type="PANTHER" id="PTHR30613">
    <property type="entry name" value="UNCHARACTERIZED PROTEIN YBIU-RELATED"/>
    <property type="match status" value="1"/>
</dbReference>
<dbReference type="InterPro" id="IPR010856">
    <property type="entry name" value="Gig2-like"/>
</dbReference>
<dbReference type="InterPro" id="IPR027443">
    <property type="entry name" value="IPNS-like_sf"/>
</dbReference>
<sequence length="516" mass="56837">MLARAIRPTSLASRGLTRSSATSSLRSINTAAQSAPTPASSGSIADVFATLSGGSLEDALPPRFSQLKRQIVNSEPGFQAHLEQSWRTLLPRLSSELDDISRLQQQVFPSIEAGQELDPSAVAEVKKRGVVVVRNVVPSSQALEWKDSIRRYASSNHATGFPADDPQVYELYWSRAQVAARSHSEVLRASREMLKMWHRPAGEEEGEELGVEQLADMETPLCYADRLRIRHPGDAKFALGPHIDGGGVERWEDPTFLSIWRDILSPRGQGWTRFDNWSLGPRGERMTARTAMYNGPGQCSVFRPWQGWLSLSHTGPNEGTLRVLPNLKEATAYIVMRPFFEAVRPREACGSTEEYLDAGNWRFDGQSARFPGCSLGHNIELSSATHPHLRLDSSMISLCDVQPGDMVLWSCDAVHAVESRHAGRGDSSVMYIPAIPLTANNWRYVRAQADCFKQGKPPSDFPQGQGESNFTQAGGRAKPQDVSNDIARTAMGLETPPNVETADEGTKKLRAWCAGE</sequence>
<dbReference type="Gene3D" id="2.60.120.330">
    <property type="entry name" value="B-lactam Antibiotic, Isopenicillin N Synthase, Chain"/>
    <property type="match status" value="1"/>
</dbReference>
<dbReference type="GeneID" id="37031503"/>
<feature type="region of interest" description="Disordered" evidence="1">
    <location>
        <begin position="454"/>
        <end position="484"/>
    </location>
</feature>
<proteinExistence type="predicted"/>
<dbReference type="Pfam" id="PF07350">
    <property type="entry name" value="Gig2-like"/>
    <property type="match status" value="1"/>
</dbReference>
<accession>A0A316UNT0</accession>
<dbReference type="Proteomes" id="UP000245884">
    <property type="component" value="Unassembled WGS sequence"/>
</dbReference>
<gene>
    <name evidence="2" type="ORF">BDZ90DRAFT_56434</name>
</gene>
<dbReference type="AlphaFoldDB" id="A0A316UNT0"/>
<dbReference type="RefSeq" id="XP_025360623.1">
    <property type="nucleotide sequence ID" value="XM_025509680.1"/>
</dbReference>
<keyword evidence="3" id="KW-1185">Reference proteome</keyword>
<dbReference type="STRING" id="1569628.A0A316UNT0"/>
<dbReference type="OrthoDB" id="8249012at2759"/>
<dbReference type="PANTHER" id="PTHR30613:SF1">
    <property type="entry name" value="DUF1479 DOMAIN PROTEIN (AFU_ORTHOLOGUE AFUA_5G09280)"/>
    <property type="match status" value="1"/>
</dbReference>
<evidence type="ECO:0000313" key="2">
    <source>
        <dbReference type="EMBL" id="PWN26011.1"/>
    </source>
</evidence>
<evidence type="ECO:0000256" key="1">
    <source>
        <dbReference type="SAM" id="MobiDB-lite"/>
    </source>
</evidence>
<reference evidence="2 3" key="1">
    <citation type="journal article" date="2018" name="Mol. Biol. Evol.">
        <title>Broad Genomic Sampling Reveals a Smut Pathogenic Ancestry of the Fungal Clade Ustilaginomycotina.</title>
        <authorList>
            <person name="Kijpornyongpan T."/>
            <person name="Mondo S.J."/>
            <person name="Barry K."/>
            <person name="Sandor L."/>
            <person name="Lee J."/>
            <person name="Lipzen A."/>
            <person name="Pangilinan J."/>
            <person name="LaButti K."/>
            <person name="Hainaut M."/>
            <person name="Henrissat B."/>
            <person name="Grigoriev I.V."/>
            <person name="Spatafora J.W."/>
            <person name="Aime M.C."/>
        </authorList>
    </citation>
    <scope>NUCLEOTIDE SEQUENCE [LARGE SCALE GENOMIC DNA]</scope>
    <source>
        <strain evidence="2 3">MCA 5214</strain>
    </source>
</reference>
<name>A0A316UNT0_9BASI</name>
<organism evidence="2 3">
    <name type="scientific">Jaminaea rosea</name>
    <dbReference type="NCBI Taxonomy" id="1569628"/>
    <lineage>
        <taxon>Eukaryota</taxon>
        <taxon>Fungi</taxon>
        <taxon>Dikarya</taxon>
        <taxon>Basidiomycota</taxon>
        <taxon>Ustilaginomycotina</taxon>
        <taxon>Exobasidiomycetes</taxon>
        <taxon>Microstromatales</taxon>
        <taxon>Microstromatales incertae sedis</taxon>
        <taxon>Jaminaea</taxon>
    </lineage>
</organism>
<dbReference type="SUPFAM" id="SSF51197">
    <property type="entry name" value="Clavaminate synthase-like"/>
    <property type="match status" value="1"/>
</dbReference>